<gene>
    <name evidence="2" type="ORF">KEH51_14640</name>
</gene>
<keyword evidence="1" id="KW-1133">Transmembrane helix</keyword>
<name>A0A941FHX5_9BACI</name>
<reference evidence="2" key="1">
    <citation type="submission" date="2021-04" db="EMBL/GenBank/DDBJ databases">
        <title>Whole genome sequencing of Enterococci isolates from hospitalized patients.</title>
        <authorList>
            <person name="Ogoti B.M."/>
            <person name="Onyambu F.G."/>
        </authorList>
    </citation>
    <scope>NUCLEOTIDE SEQUENCE</scope>
    <source>
        <strain evidence="2">242</strain>
    </source>
</reference>
<protein>
    <submittedName>
        <fullName evidence="2">Uncharacterized protein</fullName>
    </submittedName>
</protein>
<evidence type="ECO:0000313" key="3">
    <source>
        <dbReference type="Proteomes" id="UP000680045"/>
    </source>
</evidence>
<evidence type="ECO:0000256" key="1">
    <source>
        <dbReference type="SAM" id="Phobius"/>
    </source>
</evidence>
<dbReference type="Proteomes" id="UP000680045">
    <property type="component" value="Unassembled WGS sequence"/>
</dbReference>
<evidence type="ECO:0000313" key="2">
    <source>
        <dbReference type="EMBL" id="MBR8645053.1"/>
    </source>
</evidence>
<feature type="transmembrane region" description="Helical" evidence="1">
    <location>
        <begin position="32"/>
        <end position="50"/>
    </location>
</feature>
<keyword evidence="1" id="KW-0472">Membrane</keyword>
<sequence length="96" mass="10908">MAAPYLFFIKTTIPLSIRSDLLNFCEAGTAPSLHSFSSTAYLVLAIAYFLPKTVSFPLQLIQERPQLDYWGLFLLFYHFLTVTFLDSLTFFALSLA</sequence>
<proteinExistence type="predicted"/>
<comment type="caution">
    <text evidence="2">The sequence shown here is derived from an EMBL/GenBank/DDBJ whole genome shotgun (WGS) entry which is preliminary data.</text>
</comment>
<dbReference type="EMBL" id="JAGTPW010000024">
    <property type="protein sequence ID" value="MBR8645053.1"/>
    <property type="molecule type" value="Genomic_DNA"/>
</dbReference>
<feature type="transmembrane region" description="Helical" evidence="1">
    <location>
        <begin position="70"/>
        <end position="93"/>
    </location>
</feature>
<organism evidence="2 3">
    <name type="scientific">Peribacillus frigoritolerans</name>
    <dbReference type="NCBI Taxonomy" id="450367"/>
    <lineage>
        <taxon>Bacteria</taxon>
        <taxon>Bacillati</taxon>
        <taxon>Bacillota</taxon>
        <taxon>Bacilli</taxon>
        <taxon>Bacillales</taxon>
        <taxon>Bacillaceae</taxon>
        <taxon>Peribacillus</taxon>
    </lineage>
</organism>
<keyword evidence="1" id="KW-0812">Transmembrane</keyword>
<dbReference type="AlphaFoldDB" id="A0A941FHX5"/>
<accession>A0A941FHX5</accession>